<dbReference type="Proteomes" id="UP000308901">
    <property type="component" value="Unassembled WGS sequence"/>
</dbReference>
<organism evidence="2 3">
    <name type="scientific">Arcobacter arenosus</name>
    <dbReference type="NCBI Taxonomy" id="2576037"/>
    <lineage>
        <taxon>Bacteria</taxon>
        <taxon>Pseudomonadati</taxon>
        <taxon>Campylobacterota</taxon>
        <taxon>Epsilonproteobacteria</taxon>
        <taxon>Campylobacterales</taxon>
        <taxon>Arcobacteraceae</taxon>
        <taxon>Arcobacter</taxon>
    </lineage>
</organism>
<proteinExistence type="predicted"/>
<evidence type="ECO:0000313" key="3">
    <source>
        <dbReference type="Proteomes" id="UP000308901"/>
    </source>
</evidence>
<comment type="caution">
    <text evidence="2">The sequence shown here is derived from an EMBL/GenBank/DDBJ whole genome shotgun (WGS) entry which is preliminary data.</text>
</comment>
<evidence type="ECO:0000313" key="2">
    <source>
        <dbReference type="EMBL" id="TLP37059.1"/>
    </source>
</evidence>
<dbReference type="RefSeq" id="WP_138153313.1">
    <property type="nucleotide sequence ID" value="NZ_VANU01000005.1"/>
</dbReference>
<gene>
    <name evidence="2" type="ORF">FDK22_12510</name>
</gene>
<keyword evidence="1" id="KW-0472">Membrane</keyword>
<name>A0A5R8Y050_9BACT</name>
<reference evidence="2 3" key="1">
    <citation type="submission" date="2019-05" db="EMBL/GenBank/DDBJ databases">
        <title>Arcobacter sp. nov., isolated from sea sediment.</title>
        <authorList>
            <person name="Kim W."/>
        </authorList>
    </citation>
    <scope>NUCLEOTIDE SEQUENCE [LARGE SCALE GENOMIC DNA]</scope>
    <source>
        <strain evidence="2 3">CAU 1517</strain>
    </source>
</reference>
<dbReference type="EMBL" id="VANU01000005">
    <property type="protein sequence ID" value="TLP37059.1"/>
    <property type="molecule type" value="Genomic_DNA"/>
</dbReference>
<dbReference type="OrthoDB" id="5348965at2"/>
<sequence length="163" mass="18499">MRTILLMFVFINFLFAHKLNLFLNQEGNSVFASAYFASGSFCKNCDLEVKDENGKLLESGKTDSKGEYLISKLSSTIIVEVKTQEGHGASSSLILNDLKKEEPIVSNTNEKPNELEILKEENARLKSEVKMLREKTEQNEILKMIFALFVIAGVFFLLKKIKR</sequence>
<keyword evidence="3" id="KW-1185">Reference proteome</keyword>
<keyword evidence="1" id="KW-0812">Transmembrane</keyword>
<protein>
    <recommendedName>
        <fullName evidence="4">Cobalt/nickel ECF transporter CbiMNQO, S component CbiN</fullName>
    </recommendedName>
</protein>
<evidence type="ECO:0000256" key="1">
    <source>
        <dbReference type="SAM" id="Phobius"/>
    </source>
</evidence>
<accession>A0A5R8Y050</accession>
<feature type="transmembrane region" description="Helical" evidence="1">
    <location>
        <begin position="141"/>
        <end position="158"/>
    </location>
</feature>
<dbReference type="AlphaFoldDB" id="A0A5R8Y050"/>
<keyword evidence="1" id="KW-1133">Transmembrane helix</keyword>
<evidence type="ECO:0008006" key="4">
    <source>
        <dbReference type="Google" id="ProtNLM"/>
    </source>
</evidence>